<accession>A0A8H5YTH7</accession>
<name>A0A8H5YTH7_9HYPO</name>
<sequence length="153" mass="17703">MSDRRPPYLPAQEDVKDTYMDPQYIPHGDYTIAQIDQGSLESNVCEAWTLILRDIFSMYDGFSINHEADIQGRRVDMELKRYSYPNSDQALEDAETQLKGYLASLSNTRERMLWGALCIGKSVQFYQCSKEGGDVELFALHVEWLQYIRSNVM</sequence>
<evidence type="ECO:0000313" key="1">
    <source>
        <dbReference type="EMBL" id="KAF5717107.1"/>
    </source>
</evidence>
<dbReference type="AlphaFoldDB" id="A0A8H5YTH7"/>
<reference evidence="1 2" key="1">
    <citation type="submission" date="2020-05" db="EMBL/GenBank/DDBJ databases">
        <title>Identification and distribution of gene clusters putatively required for synthesis of sphingolipid metabolism inhibitors in phylogenetically diverse species of the filamentous fungus Fusarium.</title>
        <authorList>
            <person name="Kim H.-S."/>
            <person name="Busman M."/>
            <person name="Brown D.W."/>
            <person name="Divon H."/>
            <person name="Uhlig S."/>
            <person name="Proctor R.H."/>
        </authorList>
    </citation>
    <scope>NUCLEOTIDE SEQUENCE [LARGE SCALE GENOMIC DNA]</scope>
    <source>
        <strain evidence="1 2">NRRL 66235</strain>
    </source>
</reference>
<gene>
    <name evidence="1" type="ORF">FMUND_5925</name>
</gene>
<organism evidence="1 2">
    <name type="scientific">Fusarium mundagurra</name>
    <dbReference type="NCBI Taxonomy" id="1567541"/>
    <lineage>
        <taxon>Eukaryota</taxon>
        <taxon>Fungi</taxon>
        <taxon>Dikarya</taxon>
        <taxon>Ascomycota</taxon>
        <taxon>Pezizomycotina</taxon>
        <taxon>Sordariomycetes</taxon>
        <taxon>Hypocreomycetidae</taxon>
        <taxon>Hypocreales</taxon>
        <taxon>Nectriaceae</taxon>
        <taxon>Fusarium</taxon>
        <taxon>Fusarium fujikuroi species complex</taxon>
    </lineage>
</organism>
<comment type="caution">
    <text evidence="1">The sequence shown here is derived from an EMBL/GenBank/DDBJ whole genome shotgun (WGS) entry which is preliminary data.</text>
</comment>
<dbReference type="OrthoDB" id="4499616at2759"/>
<proteinExistence type="predicted"/>
<dbReference type="EMBL" id="JAAOAN010000191">
    <property type="protein sequence ID" value="KAF5717107.1"/>
    <property type="molecule type" value="Genomic_DNA"/>
</dbReference>
<evidence type="ECO:0000313" key="2">
    <source>
        <dbReference type="Proteomes" id="UP000544331"/>
    </source>
</evidence>
<keyword evidence="2" id="KW-1185">Reference proteome</keyword>
<dbReference type="Proteomes" id="UP000544331">
    <property type="component" value="Unassembled WGS sequence"/>
</dbReference>
<protein>
    <submittedName>
        <fullName evidence="1">Uncharacterized protein</fullName>
    </submittedName>
</protein>